<evidence type="ECO:0000313" key="3">
    <source>
        <dbReference type="Proteomes" id="UP000245919"/>
    </source>
</evidence>
<sequence length="64" mass="7069">MHKVILTLAFIVLFGELSAGILLCIKLASSEGELILKISLIIGTIVFTLWGISWSAYIMDKLLF</sequence>
<evidence type="ECO:0000313" key="2">
    <source>
        <dbReference type="EMBL" id="AWN66031.1"/>
    </source>
</evidence>
<evidence type="ECO:0000256" key="1">
    <source>
        <dbReference type="SAM" id="Phobius"/>
    </source>
</evidence>
<reference evidence="2 3" key="1">
    <citation type="submission" date="2018-03" db="EMBL/GenBank/DDBJ databases">
        <title>Genome sequence of Lactococcus lactis strain 14B4 from almond drupe.</title>
        <authorList>
            <person name="Tran T.D."/>
            <person name="McGarvey J.A."/>
            <person name="Huynh S."/>
            <person name="Parker C.T."/>
        </authorList>
    </citation>
    <scope>NUCLEOTIDE SEQUENCE [LARGE SCALE GENOMIC DNA]</scope>
    <source>
        <strain evidence="2 3">14B4</strain>
    </source>
</reference>
<protein>
    <submittedName>
        <fullName evidence="2">Uncharacterized protein</fullName>
    </submittedName>
</protein>
<feature type="transmembrane region" description="Helical" evidence="1">
    <location>
        <begin position="34"/>
        <end position="58"/>
    </location>
</feature>
<keyword evidence="1" id="KW-1133">Transmembrane helix</keyword>
<dbReference type="AlphaFoldDB" id="A0A2Z3KGV2"/>
<gene>
    <name evidence="2" type="ORF">LL14B4_07545</name>
</gene>
<accession>A0A2Z3KGV2</accession>
<organism evidence="2 3">
    <name type="scientific">Lactococcus lactis subsp. lactis</name>
    <name type="common">Streptococcus lactis</name>
    <dbReference type="NCBI Taxonomy" id="1360"/>
    <lineage>
        <taxon>Bacteria</taxon>
        <taxon>Bacillati</taxon>
        <taxon>Bacillota</taxon>
        <taxon>Bacilli</taxon>
        <taxon>Lactobacillales</taxon>
        <taxon>Streptococcaceae</taxon>
        <taxon>Lactococcus</taxon>
    </lineage>
</organism>
<dbReference type="EMBL" id="CP028160">
    <property type="protein sequence ID" value="AWN66031.1"/>
    <property type="molecule type" value="Genomic_DNA"/>
</dbReference>
<dbReference type="Proteomes" id="UP000245919">
    <property type="component" value="Chromosome"/>
</dbReference>
<keyword evidence="1" id="KW-0472">Membrane</keyword>
<proteinExistence type="predicted"/>
<keyword evidence="1" id="KW-0812">Transmembrane</keyword>
<name>A0A2Z3KGV2_LACLL</name>